<evidence type="ECO:0000313" key="5">
    <source>
        <dbReference type="Proteomes" id="UP000198307"/>
    </source>
</evidence>
<keyword evidence="2 4" id="KW-0067">ATP-binding</keyword>
<dbReference type="PANTHER" id="PTHR42794:SF2">
    <property type="entry name" value="ABC TRANSPORTER ATP-BINDING PROTEIN"/>
    <property type="match status" value="1"/>
</dbReference>
<dbReference type="PROSITE" id="PS00211">
    <property type="entry name" value="ABC_TRANSPORTER_1"/>
    <property type="match status" value="1"/>
</dbReference>
<dbReference type="GO" id="GO:0005524">
    <property type="term" value="F:ATP binding"/>
    <property type="evidence" value="ECO:0007669"/>
    <property type="project" value="UniProtKB-KW"/>
</dbReference>
<name>A0A239PW14_9RHOB</name>
<keyword evidence="5" id="KW-1185">Reference proteome</keyword>
<dbReference type="InterPro" id="IPR003593">
    <property type="entry name" value="AAA+_ATPase"/>
</dbReference>
<proteinExistence type="predicted"/>
<sequence length="246" mass="26560">MLLELQGLSVTRRNRPVLSDINLTLDRHELVGLIGANGAGKSTLMETALGLLPVTAGHSNLAGMSAADRARKAAYLPQSREIAWPVSVEDLIALGRIPWPGSGRAAVDRAAIDAAIARMHLEPFRKRTAMRLSGGEQSRVLIARALAQETPLMLADEPIAGLDPAQQLACMRLFRELACEGHGLLVSIHDLGLAARFCTRLVLLAEGRIIADGAPQDVLGDELMQRAFQIRTQRIETEHGPLILPL</sequence>
<dbReference type="Proteomes" id="UP000198307">
    <property type="component" value="Unassembled WGS sequence"/>
</dbReference>
<organism evidence="4 5">
    <name type="scientific">Paracoccus seriniphilus</name>
    <dbReference type="NCBI Taxonomy" id="184748"/>
    <lineage>
        <taxon>Bacteria</taxon>
        <taxon>Pseudomonadati</taxon>
        <taxon>Pseudomonadota</taxon>
        <taxon>Alphaproteobacteria</taxon>
        <taxon>Rhodobacterales</taxon>
        <taxon>Paracoccaceae</taxon>
        <taxon>Paracoccus</taxon>
    </lineage>
</organism>
<reference evidence="4 5" key="1">
    <citation type="submission" date="2017-07" db="EMBL/GenBank/DDBJ databases">
        <authorList>
            <person name="Sun Z.S."/>
            <person name="Albrecht U."/>
            <person name="Echele G."/>
            <person name="Lee C.C."/>
        </authorList>
    </citation>
    <scope>NUCLEOTIDE SEQUENCE [LARGE SCALE GENOMIC DNA]</scope>
    <source>
        <strain evidence="4 5">DSM 14827</strain>
    </source>
</reference>
<dbReference type="InterPro" id="IPR003439">
    <property type="entry name" value="ABC_transporter-like_ATP-bd"/>
</dbReference>
<protein>
    <submittedName>
        <fullName evidence="4">Iron complex transport system ATP-binding protein</fullName>
    </submittedName>
</protein>
<dbReference type="OrthoDB" id="9805601at2"/>
<dbReference type="CDD" id="cd03214">
    <property type="entry name" value="ABC_Iron-Siderophores_B12_Hemin"/>
    <property type="match status" value="1"/>
</dbReference>
<evidence type="ECO:0000259" key="3">
    <source>
        <dbReference type="PROSITE" id="PS50893"/>
    </source>
</evidence>
<dbReference type="PANTHER" id="PTHR42794">
    <property type="entry name" value="HEMIN IMPORT ATP-BINDING PROTEIN HMUV"/>
    <property type="match status" value="1"/>
</dbReference>
<dbReference type="InterPro" id="IPR027417">
    <property type="entry name" value="P-loop_NTPase"/>
</dbReference>
<evidence type="ECO:0000256" key="1">
    <source>
        <dbReference type="ARBA" id="ARBA00022741"/>
    </source>
</evidence>
<dbReference type="SMART" id="SM00382">
    <property type="entry name" value="AAA"/>
    <property type="match status" value="1"/>
</dbReference>
<keyword evidence="1" id="KW-0547">Nucleotide-binding</keyword>
<dbReference type="Pfam" id="PF00005">
    <property type="entry name" value="ABC_tran"/>
    <property type="match status" value="1"/>
</dbReference>
<evidence type="ECO:0000313" key="4">
    <source>
        <dbReference type="EMBL" id="SNT74435.1"/>
    </source>
</evidence>
<dbReference type="SUPFAM" id="SSF52540">
    <property type="entry name" value="P-loop containing nucleoside triphosphate hydrolases"/>
    <property type="match status" value="1"/>
</dbReference>
<dbReference type="EMBL" id="FZQB01000007">
    <property type="protein sequence ID" value="SNT74435.1"/>
    <property type="molecule type" value="Genomic_DNA"/>
</dbReference>
<gene>
    <name evidence="4" type="ORF">SAMN05444959_107151</name>
</gene>
<dbReference type="InterPro" id="IPR017871">
    <property type="entry name" value="ABC_transporter-like_CS"/>
</dbReference>
<dbReference type="GO" id="GO:0016887">
    <property type="term" value="F:ATP hydrolysis activity"/>
    <property type="evidence" value="ECO:0007669"/>
    <property type="project" value="InterPro"/>
</dbReference>
<dbReference type="Gene3D" id="3.40.50.300">
    <property type="entry name" value="P-loop containing nucleotide triphosphate hydrolases"/>
    <property type="match status" value="1"/>
</dbReference>
<dbReference type="PROSITE" id="PS50893">
    <property type="entry name" value="ABC_TRANSPORTER_2"/>
    <property type="match status" value="1"/>
</dbReference>
<evidence type="ECO:0000256" key="2">
    <source>
        <dbReference type="ARBA" id="ARBA00022840"/>
    </source>
</evidence>
<accession>A0A239PW14</accession>
<feature type="domain" description="ABC transporter" evidence="3">
    <location>
        <begin position="3"/>
        <end position="231"/>
    </location>
</feature>
<dbReference type="AlphaFoldDB" id="A0A239PW14"/>